<dbReference type="SUPFAM" id="SSF53254">
    <property type="entry name" value="Phosphoglycerate mutase-like"/>
    <property type="match status" value="1"/>
</dbReference>
<evidence type="ECO:0000313" key="3">
    <source>
        <dbReference type="EMBL" id="PZX49636.1"/>
    </source>
</evidence>
<dbReference type="GO" id="GO:0016787">
    <property type="term" value="F:hydrolase activity"/>
    <property type="evidence" value="ECO:0007669"/>
    <property type="project" value="UniProtKB-KW"/>
</dbReference>
<keyword evidence="1" id="KW-0378">Hydrolase</keyword>
<dbReference type="PANTHER" id="PTHR20935">
    <property type="entry name" value="PHOSPHOGLYCERATE MUTASE-RELATED"/>
    <property type="match status" value="1"/>
</dbReference>
<keyword evidence="4" id="KW-1185">Reference proteome</keyword>
<dbReference type="OrthoDB" id="9810154at2"/>
<dbReference type="Pfam" id="PF00300">
    <property type="entry name" value="His_Phos_1"/>
    <property type="match status" value="1"/>
</dbReference>
<dbReference type="Proteomes" id="UP000248882">
    <property type="component" value="Unassembled WGS sequence"/>
</dbReference>
<feature type="binding site" evidence="2">
    <location>
        <position position="56"/>
    </location>
    <ligand>
        <name>substrate</name>
    </ligand>
</feature>
<sequence length="155" mass="17377">MKHLFLLRHGEASFSSGSDFQRRLTEKGREKLIRMGESLDQSLKSVDLMYCSAAARTVETAQLIEKHIPIKESVFCQEIYIGDVEEMIKLLEKTSNSVDSCLFVGHNPTISLLLSHISDESYLGLQPGMMAVLELEISDWMMIGLGTGVLKEIIQ</sequence>
<dbReference type="SMART" id="SM00855">
    <property type="entry name" value="PGAM"/>
    <property type="match status" value="1"/>
</dbReference>
<comment type="caution">
    <text evidence="3">The sequence shown here is derived from an EMBL/GenBank/DDBJ whole genome shotgun (WGS) entry which is preliminary data.</text>
</comment>
<organism evidence="3 4">
    <name type="scientific">Algoriphagus chordae</name>
    <dbReference type="NCBI Taxonomy" id="237019"/>
    <lineage>
        <taxon>Bacteria</taxon>
        <taxon>Pseudomonadati</taxon>
        <taxon>Bacteroidota</taxon>
        <taxon>Cytophagia</taxon>
        <taxon>Cytophagales</taxon>
        <taxon>Cyclobacteriaceae</taxon>
        <taxon>Algoriphagus</taxon>
    </lineage>
</organism>
<reference evidence="3 4" key="1">
    <citation type="submission" date="2018-06" db="EMBL/GenBank/DDBJ databases">
        <title>Genomic Encyclopedia of Archaeal and Bacterial Type Strains, Phase II (KMG-II): from individual species to whole genera.</title>
        <authorList>
            <person name="Goeker M."/>
        </authorList>
    </citation>
    <scope>NUCLEOTIDE SEQUENCE [LARGE SCALE GENOMIC DNA]</scope>
    <source>
        <strain evidence="3 4">DSM 19830</strain>
    </source>
</reference>
<name>A0A2W7QQU7_9BACT</name>
<dbReference type="InterPro" id="IPR013078">
    <property type="entry name" value="His_Pase_superF_clade-1"/>
</dbReference>
<dbReference type="CDD" id="cd07067">
    <property type="entry name" value="HP_PGM_like"/>
    <property type="match status" value="1"/>
</dbReference>
<dbReference type="AlphaFoldDB" id="A0A2W7QQU7"/>
<evidence type="ECO:0000256" key="1">
    <source>
        <dbReference type="ARBA" id="ARBA00022801"/>
    </source>
</evidence>
<dbReference type="InterPro" id="IPR051021">
    <property type="entry name" value="Mito_Ser/Thr_phosphatase"/>
</dbReference>
<accession>A0A2W7QQU7</accession>
<dbReference type="EMBL" id="QKZT01000014">
    <property type="protein sequence ID" value="PZX49636.1"/>
    <property type="molecule type" value="Genomic_DNA"/>
</dbReference>
<dbReference type="RefSeq" id="WP_111320971.1">
    <property type="nucleotide sequence ID" value="NZ_QKZT01000014.1"/>
</dbReference>
<gene>
    <name evidence="3" type="ORF">LV85_03079</name>
</gene>
<evidence type="ECO:0000256" key="2">
    <source>
        <dbReference type="PIRSR" id="PIRSR613078-2"/>
    </source>
</evidence>
<evidence type="ECO:0000313" key="4">
    <source>
        <dbReference type="Proteomes" id="UP000248882"/>
    </source>
</evidence>
<dbReference type="PANTHER" id="PTHR20935:SF0">
    <property type="entry name" value="SERINE_THREONINE-PROTEIN PHOSPHATASE PGAM5, MITOCHONDRIAL"/>
    <property type="match status" value="1"/>
</dbReference>
<proteinExistence type="predicted"/>
<protein>
    <submittedName>
        <fullName evidence="3">Phosphohistidine phosphatase SixA</fullName>
    </submittedName>
</protein>
<dbReference type="Gene3D" id="3.40.50.1240">
    <property type="entry name" value="Phosphoglycerate mutase-like"/>
    <property type="match status" value="1"/>
</dbReference>
<dbReference type="InterPro" id="IPR029033">
    <property type="entry name" value="His_PPase_superfam"/>
</dbReference>